<evidence type="ECO:0000313" key="3">
    <source>
        <dbReference type="Proteomes" id="UP000284706"/>
    </source>
</evidence>
<dbReference type="InParanoid" id="A0A409WGX9"/>
<dbReference type="Proteomes" id="UP000284706">
    <property type="component" value="Unassembled WGS sequence"/>
</dbReference>
<feature type="compositionally biased region" description="Basic and acidic residues" evidence="1">
    <location>
        <begin position="13"/>
        <end position="25"/>
    </location>
</feature>
<protein>
    <submittedName>
        <fullName evidence="2">Uncharacterized protein</fullName>
    </submittedName>
</protein>
<comment type="caution">
    <text evidence="2">The sequence shown here is derived from an EMBL/GenBank/DDBJ whole genome shotgun (WGS) entry which is preliminary data.</text>
</comment>
<proteinExistence type="predicted"/>
<evidence type="ECO:0000313" key="2">
    <source>
        <dbReference type="EMBL" id="PPQ77784.1"/>
    </source>
</evidence>
<feature type="region of interest" description="Disordered" evidence="1">
    <location>
        <begin position="1"/>
        <end position="25"/>
    </location>
</feature>
<gene>
    <name evidence="2" type="ORF">CVT26_005396</name>
</gene>
<feature type="compositionally biased region" description="Basic and acidic residues" evidence="1">
    <location>
        <begin position="37"/>
        <end position="54"/>
    </location>
</feature>
<dbReference type="AlphaFoldDB" id="A0A409WGX9"/>
<evidence type="ECO:0000256" key="1">
    <source>
        <dbReference type="SAM" id="MobiDB-lite"/>
    </source>
</evidence>
<feature type="region of interest" description="Disordered" evidence="1">
    <location>
        <begin position="37"/>
        <end position="60"/>
    </location>
</feature>
<dbReference type="EMBL" id="NHYE01005075">
    <property type="protein sequence ID" value="PPQ77784.1"/>
    <property type="molecule type" value="Genomic_DNA"/>
</dbReference>
<keyword evidence="3" id="KW-1185">Reference proteome</keyword>
<organism evidence="2 3">
    <name type="scientific">Gymnopilus dilepis</name>
    <dbReference type="NCBI Taxonomy" id="231916"/>
    <lineage>
        <taxon>Eukaryota</taxon>
        <taxon>Fungi</taxon>
        <taxon>Dikarya</taxon>
        <taxon>Basidiomycota</taxon>
        <taxon>Agaricomycotina</taxon>
        <taxon>Agaricomycetes</taxon>
        <taxon>Agaricomycetidae</taxon>
        <taxon>Agaricales</taxon>
        <taxon>Agaricineae</taxon>
        <taxon>Hymenogastraceae</taxon>
        <taxon>Gymnopilus</taxon>
    </lineage>
</organism>
<feature type="compositionally biased region" description="Polar residues" evidence="1">
    <location>
        <begin position="1"/>
        <end position="12"/>
    </location>
</feature>
<sequence>MAQVTTCYSDSLESSKSDREARRRMSWKKYYETHKDELRRKARERAARAKERQLLETPEEAEERRLRRLQAAAKYRQANRTEIRIRAWQRRDPDHVNEILLLIVDLEARTNTPVSRGSRPCSVHRFAWATVGVPSGTVALYCMEGRSVLAVVLCWGLRPSVPAPVEPHSDARKSVHDAVHDEQKVLLNDLTELRCPASSISHPEQRLCVKLR</sequence>
<reference evidence="2 3" key="1">
    <citation type="journal article" date="2018" name="Evol. Lett.">
        <title>Horizontal gene cluster transfer increased hallucinogenic mushroom diversity.</title>
        <authorList>
            <person name="Reynolds H.T."/>
            <person name="Vijayakumar V."/>
            <person name="Gluck-Thaler E."/>
            <person name="Korotkin H.B."/>
            <person name="Matheny P.B."/>
            <person name="Slot J.C."/>
        </authorList>
    </citation>
    <scope>NUCLEOTIDE SEQUENCE [LARGE SCALE GENOMIC DNA]</scope>
    <source>
        <strain evidence="2 3">SRW20</strain>
    </source>
</reference>
<accession>A0A409WGX9</accession>
<name>A0A409WGX9_9AGAR</name>